<dbReference type="Pfam" id="PF12169">
    <property type="entry name" value="DNA_pol3_gamma3"/>
    <property type="match status" value="1"/>
</dbReference>
<dbReference type="GO" id="GO:0005524">
    <property type="term" value="F:ATP binding"/>
    <property type="evidence" value="ECO:0007669"/>
    <property type="project" value="UniProtKB-KW"/>
</dbReference>
<dbReference type="EC" id="2.7.7.7" evidence="2"/>
<dbReference type="InterPro" id="IPR012763">
    <property type="entry name" value="DNA_pol_III_sug/sutau_N"/>
</dbReference>
<dbReference type="SUPFAM" id="SSF52540">
    <property type="entry name" value="P-loop containing nucleoside triphosphate hydrolases"/>
    <property type="match status" value="1"/>
</dbReference>
<dbReference type="Gene3D" id="3.30.300.150">
    <property type="entry name" value="DNA polymerase III, tau subunit, domain V"/>
    <property type="match status" value="1"/>
</dbReference>
<comment type="similarity">
    <text evidence="1">Belongs to the DnaX/STICHEL family.</text>
</comment>
<keyword evidence="3 14" id="KW-0808">Transferase</keyword>
<dbReference type="AlphaFoldDB" id="A0A5B8R859"/>
<dbReference type="PANTHER" id="PTHR11669">
    <property type="entry name" value="REPLICATION FACTOR C / DNA POLYMERASE III GAMMA-TAU SUBUNIT"/>
    <property type="match status" value="1"/>
</dbReference>
<feature type="compositionally biased region" description="Basic and acidic residues" evidence="12">
    <location>
        <begin position="572"/>
        <end position="582"/>
    </location>
</feature>
<proteinExistence type="inferred from homology"/>
<dbReference type="GO" id="GO:0006261">
    <property type="term" value="P:DNA-templated DNA replication"/>
    <property type="evidence" value="ECO:0007669"/>
    <property type="project" value="TreeGrafter"/>
</dbReference>
<dbReference type="GO" id="GO:0009360">
    <property type="term" value="C:DNA polymerase III complex"/>
    <property type="evidence" value="ECO:0007669"/>
    <property type="project" value="InterPro"/>
</dbReference>
<keyword evidence="9" id="KW-0067">ATP-binding</keyword>
<keyword evidence="7" id="KW-0547">Nucleotide-binding</keyword>
<reference evidence="14" key="1">
    <citation type="submission" date="2019-06" db="EMBL/GenBank/DDBJ databases">
        <authorList>
            <person name="Murdoch R.W."/>
            <person name="Fathepure B."/>
        </authorList>
    </citation>
    <scope>NUCLEOTIDE SEQUENCE</scope>
</reference>
<evidence type="ECO:0000256" key="6">
    <source>
        <dbReference type="ARBA" id="ARBA00022723"/>
    </source>
</evidence>
<evidence type="ECO:0000256" key="9">
    <source>
        <dbReference type="ARBA" id="ARBA00022840"/>
    </source>
</evidence>
<dbReference type="SUPFAM" id="SSF48019">
    <property type="entry name" value="post-AAA+ oligomerization domain-like"/>
    <property type="match status" value="1"/>
</dbReference>
<evidence type="ECO:0000259" key="13">
    <source>
        <dbReference type="SMART" id="SM00382"/>
    </source>
</evidence>
<evidence type="ECO:0000256" key="2">
    <source>
        <dbReference type="ARBA" id="ARBA00012417"/>
    </source>
</evidence>
<evidence type="ECO:0000256" key="1">
    <source>
        <dbReference type="ARBA" id="ARBA00006360"/>
    </source>
</evidence>
<dbReference type="GO" id="GO:0003677">
    <property type="term" value="F:DNA binding"/>
    <property type="evidence" value="ECO:0007669"/>
    <property type="project" value="InterPro"/>
</dbReference>
<dbReference type="Gene3D" id="3.40.50.300">
    <property type="entry name" value="P-loop containing nucleotide triphosphate hydrolases"/>
    <property type="match status" value="1"/>
</dbReference>
<dbReference type="Pfam" id="PF22608">
    <property type="entry name" value="DNAX_ATPase_lid"/>
    <property type="match status" value="1"/>
</dbReference>
<name>A0A5B8R859_9ZZZZ</name>
<dbReference type="GO" id="GO:0046872">
    <property type="term" value="F:metal ion binding"/>
    <property type="evidence" value="ECO:0007669"/>
    <property type="project" value="UniProtKB-KW"/>
</dbReference>
<dbReference type="InterPro" id="IPR027417">
    <property type="entry name" value="P-loop_NTPase"/>
</dbReference>
<evidence type="ECO:0000256" key="11">
    <source>
        <dbReference type="ARBA" id="ARBA00049244"/>
    </source>
</evidence>
<dbReference type="InterPro" id="IPR038249">
    <property type="entry name" value="PolIII_tau_V_sf"/>
</dbReference>
<feature type="compositionally biased region" description="Low complexity" evidence="12">
    <location>
        <begin position="473"/>
        <end position="482"/>
    </location>
</feature>
<dbReference type="CDD" id="cd00009">
    <property type="entry name" value="AAA"/>
    <property type="match status" value="1"/>
</dbReference>
<evidence type="ECO:0000256" key="8">
    <source>
        <dbReference type="ARBA" id="ARBA00022833"/>
    </source>
</evidence>
<protein>
    <recommendedName>
        <fullName evidence="2">DNA-directed DNA polymerase</fullName>
        <ecNumber evidence="2">2.7.7.7</ecNumber>
    </recommendedName>
</protein>
<sequence>MAYQVLARKWRPRTFAELVGQTPVRRALANAIANDRLHHAYLFTGTRGVGKTTIARIFAKCLNCEREGVTTEPCGECEACREIDEGRFVDLIEVDAASRTGVDDTRELLDNVQYTPTRGRYKIYLVDEVHMFSRHSFNALLKTLEEPPPHVKFLLATTDPQKLPVTILSRCLQFNLKHLPASLIAEHLNDILEREGIGAESGAVMRLARAADGSMRDGLSLLDQALGYGGGQVTDDDVRAMLGSLDSEFVLSLLEAVADEDAGAVMGVIAEMAERAPDFAEGINEVLAALHRLSVIQLAPDALGSEAPEDERLHRLAERLSPEDVQLFYQIALHGRRDLPWAPEARTGFEMAMLRMLAFRPADVPAGEAGQGGGRPASPPAAKPRNDPHRAAGPATAPRAGATGRTGLPSVAGGPAGAAAVQAGAPAGGRPEPVAAAEATSGSMPAESPAPAVAPEPPVAKSPAPEPAPPGPAAQAEPAPGADGVDWNAVVAGLRVGGMVRALAQHCRWGGREGDCIRLYIEEGHQHLNNESMRTRLARVLGEYFGESLRLEIRQGSAEGETPAEGAQRARQAREAAARESIETDPNVTAIREAFDGEVVTESVRPLDREQE</sequence>
<gene>
    <name evidence="14" type="primary">dnaX</name>
    <name evidence="14" type="ORF">KBTEX_00969</name>
</gene>
<evidence type="ECO:0000256" key="3">
    <source>
        <dbReference type="ARBA" id="ARBA00022679"/>
    </source>
</evidence>
<dbReference type="EMBL" id="MN079087">
    <property type="protein sequence ID" value="QEA04661.1"/>
    <property type="molecule type" value="Genomic_DNA"/>
</dbReference>
<dbReference type="FunFam" id="1.20.272.10:FF:000003">
    <property type="entry name" value="DNA polymerase III subunit gamma/tau"/>
    <property type="match status" value="1"/>
</dbReference>
<dbReference type="Gene3D" id="1.20.272.10">
    <property type="match status" value="1"/>
</dbReference>
<dbReference type="NCBIfam" id="NF005942">
    <property type="entry name" value="PRK07994.1"/>
    <property type="match status" value="1"/>
</dbReference>
<feature type="region of interest" description="Disordered" evidence="12">
    <location>
        <begin position="555"/>
        <end position="588"/>
    </location>
</feature>
<evidence type="ECO:0000256" key="5">
    <source>
        <dbReference type="ARBA" id="ARBA00022705"/>
    </source>
</evidence>
<feature type="domain" description="AAA+ ATPase" evidence="13">
    <location>
        <begin position="37"/>
        <end position="179"/>
    </location>
</feature>
<dbReference type="CDD" id="cd18137">
    <property type="entry name" value="HLD_clamp_pol_III_gamma_tau"/>
    <property type="match status" value="1"/>
</dbReference>
<dbReference type="InterPro" id="IPR050238">
    <property type="entry name" value="DNA_Rep/Repair_Clamp_Loader"/>
</dbReference>
<dbReference type="InterPro" id="IPR045085">
    <property type="entry name" value="HLD_clamp_pol_III_gamma_tau"/>
</dbReference>
<dbReference type="FunFam" id="3.40.50.300:FF:000014">
    <property type="entry name" value="DNA polymerase III subunit gamma/tau"/>
    <property type="match status" value="1"/>
</dbReference>
<keyword evidence="5" id="KW-0235">DNA replication</keyword>
<dbReference type="InterPro" id="IPR021029">
    <property type="entry name" value="DNA_pol_III_tau_dom-5"/>
</dbReference>
<dbReference type="Gene3D" id="1.10.8.60">
    <property type="match status" value="1"/>
</dbReference>
<dbReference type="Pfam" id="PF13177">
    <property type="entry name" value="DNA_pol3_delta2"/>
    <property type="match status" value="1"/>
</dbReference>
<dbReference type="PANTHER" id="PTHR11669:SF0">
    <property type="entry name" value="PROTEIN STICHEL-LIKE 2"/>
    <property type="match status" value="1"/>
</dbReference>
<evidence type="ECO:0000256" key="4">
    <source>
        <dbReference type="ARBA" id="ARBA00022695"/>
    </source>
</evidence>
<keyword evidence="8" id="KW-0862">Zinc</keyword>
<dbReference type="InterPro" id="IPR008921">
    <property type="entry name" value="DNA_pol3_clamp-load_cplx_C"/>
</dbReference>
<feature type="compositionally biased region" description="Pro residues" evidence="12">
    <location>
        <begin position="452"/>
        <end position="472"/>
    </location>
</feature>
<dbReference type="FunFam" id="1.10.8.60:FF:000013">
    <property type="entry name" value="DNA polymerase III subunit gamma/tau"/>
    <property type="match status" value="1"/>
</dbReference>
<feature type="compositionally biased region" description="Low complexity" evidence="12">
    <location>
        <begin position="391"/>
        <end position="429"/>
    </location>
</feature>
<dbReference type="InterPro" id="IPR022754">
    <property type="entry name" value="DNA_pol_III_gamma-3"/>
</dbReference>
<dbReference type="Pfam" id="PF12170">
    <property type="entry name" value="DNA_pol3_tau_5"/>
    <property type="match status" value="1"/>
</dbReference>
<comment type="catalytic activity">
    <reaction evidence="11">
        <text>DNA(n) + a 2'-deoxyribonucleoside 5'-triphosphate = DNA(n+1) + diphosphate</text>
        <dbReference type="Rhea" id="RHEA:22508"/>
        <dbReference type="Rhea" id="RHEA-COMP:17339"/>
        <dbReference type="Rhea" id="RHEA-COMP:17340"/>
        <dbReference type="ChEBI" id="CHEBI:33019"/>
        <dbReference type="ChEBI" id="CHEBI:61560"/>
        <dbReference type="ChEBI" id="CHEBI:173112"/>
        <dbReference type="EC" id="2.7.7.7"/>
    </reaction>
</comment>
<keyword evidence="4 14" id="KW-0548">Nucleotidyltransferase</keyword>
<evidence type="ECO:0000256" key="10">
    <source>
        <dbReference type="ARBA" id="ARBA00022932"/>
    </source>
</evidence>
<dbReference type="NCBIfam" id="TIGR02397">
    <property type="entry name" value="dnaX_nterm"/>
    <property type="match status" value="1"/>
</dbReference>
<dbReference type="InterPro" id="IPR003593">
    <property type="entry name" value="AAA+_ATPase"/>
</dbReference>
<evidence type="ECO:0000313" key="14">
    <source>
        <dbReference type="EMBL" id="QEA04661.1"/>
    </source>
</evidence>
<dbReference type="NCBIfam" id="NF004046">
    <property type="entry name" value="PRK05563.1"/>
    <property type="match status" value="1"/>
</dbReference>
<accession>A0A5B8R859</accession>
<feature type="region of interest" description="Disordered" evidence="12">
    <location>
        <begin position="365"/>
        <end position="482"/>
    </location>
</feature>
<dbReference type="GO" id="GO:0003887">
    <property type="term" value="F:DNA-directed DNA polymerase activity"/>
    <property type="evidence" value="ECO:0007669"/>
    <property type="project" value="UniProtKB-KW"/>
</dbReference>
<organism evidence="14">
    <name type="scientific">uncultured organism</name>
    <dbReference type="NCBI Taxonomy" id="155900"/>
    <lineage>
        <taxon>unclassified sequences</taxon>
        <taxon>environmental samples</taxon>
    </lineage>
</organism>
<evidence type="ECO:0000256" key="7">
    <source>
        <dbReference type="ARBA" id="ARBA00022741"/>
    </source>
</evidence>
<evidence type="ECO:0000256" key="12">
    <source>
        <dbReference type="SAM" id="MobiDB-lite"/>
    </source>
</evidence>
<dbReference type="SMART" id="SM00382">
    <property type="entry name" value="AAA"/>
    <property type="match status" value="1"/>
</dbReference>
<keyword evidence="10" id="KW-0239">DNA-directed DNA polymerase</keyword>
<keyword evidence="6" id="KW-0479">Metal-binding</keyword>